<dbReference type="PIRSF" id="PIRSF000495">
    <property type="entry name" value="Amidotransf_hisH"/>
    <property type="match status" value="1"/>
</dbReference>
<keyword evidence="9 12" id="KW-0456">Lyase</keyword>
<comment type="function">
    <text evidence="12">IGPS catalyzes the conversion of PRFAR and glutamine to IGP, AICAR and glutamate. The HisH subunit catalyzes the hydrolysis of glutamine to glutamate and ammonia as part of the synthesis of IGP and AICAR. The resulting ammonia molecule is channeled to the active site of HisF.</text>
</comment>
<dbReference type="GO" id="GO:0000105">
    <property type="term" value="P:L-histidine biosynthetic process"/>
    <property type="evidence" value="ECO:0007669"/>
    <property type="project" value="UniProtKB-UniRule"/>
</dbReference>
<proteinExistence type="inferred from homology"/>
<comment type="subcellular location">
    <subcellularLocation>
        <location evidence="1 12">Cytoplasm</location>
    </subcellularLocation>
</comment>
<dbReference type="InterPro" id="IPR010139">
    <property type="entry name" value="Imidazole-glycPsynth_HisH"/>
</dbReference>
<evidence type="ECO:0000256" key="2">
    <source>
        <dbReference type="ARBA" id="ARBA00005091"/>
    </source>
</evidence>
<keyword evidence="5 12" id="KW-0028">Amino-acid biosynthesis</keyword>
<dbReference type="GO" id="GO:0005737">
    <property type="term" value="C:cytoplasm"/>
    <property type="evidence" value="ECO:0007669"/>
    <property type="project" value="UniProtKB-SubCell"/>
</dbReference>
<comment type="subunit">
    <text evidence="3 12">Heterodimer of HisH and HisF.</text>
</comment>
<evidence type="ECO:0000256" key="7">
    <source>
        <dbReference type="ARBA" id="ARBA00022962"/>
    </source>
</evidence>
<dbReference type="EC" id="3.5.1.2" evidence="12"/>
<dbReference type="UniPathway" id="UPA00031">
    <property type="reaction ID" value="UER00010"/>
</dbReference>
<dbReference type="Proteomes" id="UP000824988">
    <property type="component" value="Chromosome"/>
</dbReference>
<evidence type="ECO:0000259" key="13">
    <source>
        <dbReference type="Pfam" id="PF00117"/>
    </source>
</evidence>
<evidence type="ECO:0000313" key="14">
    <source>
        <dbReference type="EMBL" id="BBL69407.1"/>
    </source>
</evidence>
<name>A0A8D4VLN0_9GAMM</name>
<dbReference type="Pfam" id="PF00117">
    <property type="entry name" value="GATase"/>
    <property type="match status" value="1"/>
</dbReference>
<feature type="active site" evidence="12">
    <location>
        <position position="192"/>
    </location>
</feature>
<comment type="catalytic activity">
    <reaction evidence="10 12">
        <text>5-[(5-phospho-1-deoxy-D-ribulos-1-ylimino)methylamino]-1-(5-phospho-beta-D-ribosyl)imidazole-4-carboxamide + L-glutamine = D-erythro-1-(imidazol-4-yl)glycerol 3-phosphate + 5-amino-1-(5-phospho-beta-D-ribosyl)imidazole-4-carboxamide + L-glutamate + H(+)</text>
        <dbReference type="Rhea" id="RHEA:24793"/>
        <dbReference type="ChEBI" id="CHEBI:15378"/>
        <dbReference type="ChEBI" id="CHEBI:29985"/>
        <dbReference type="ChEBI" id="CHEBI:58278"/>
        <dbReference type="ChEBI" id="CHEBI:58359"/>
        <dbReference type="ChEBI" id="CHEBI:58475"/>
        <dbReference type="ChEBI" id="CHEBI:58525"/>
        <dbReference type="EC" id="4.3.2.10"/>
    </reaction>
</comment>
<dbReference type="GO" id="GO:0016829">
    <property type="term" value="F:lyase activity"/>
    <property type="evidence" value="ECO:0007669"/>
    <property type="project" value="UniProtKB-KW"/>
</dbReference>
<comment type="pathway">
    <text evidence="2 12">Amino-acid biosynthesis; L-histidine biosynthesis; L-histidine from 5-phospho-alpha-D-ribose 1-diphosphate: step 5/9.</text>
</comment>
<organism evidence="14 15">
    <name type="scientific">Methylogaea oryzae</name>
    <dbReference type="NCBI Taxonomy" id="1295382"/>
    <lineage>
        <taxon>Bacteria</taxon>
        <taxon>Pseudomonadati</taxon>
        <taxon>Pseudomonadota</taxon>
        <taxon>Gammaproteobacteria</taxon>
        <taxon>Methylococcales</taxon>
        <taxon>Methylococcaceae</taxon>
        <taxon>Methylogaea</taxon>
    </lineage>
</organism>
<comment type="catalytic activity">
    <reaction evidence="11 12">
        <text>L-glutamine + H2O = L-glutamate + NH4(+)</text>
        <dbReference type="Rhea" id="RHEA:15889"/>
        <dbReference type="ChEBI" id="CHEBI:15377"/>
        <dbReference type="ChEBI" id="CHEBI:28938"/>
        <dbReference type="ChEBI" id="CHEBI:29985"/>
        <dbReference type="ChEBI" id="CHEBI:58359"/>
        <dbReference type="EC" id="3.5.1.2"/>
    </reaction>
</comment>
<dbReference type="HAMAP" id="MF_00278">
    <property type="entry name" value="HisH"/>
    <property type="match status" value="1"/>
</dbReference>
<evidence type="ECO:0000256" key="12">
    <source>
        <dbReference type="HAMAP-Rule" id="MF_00278"/>
    </source>
</evidence>
<sequence length="214" mass="23356">MSTVAVVDYGMGNLHSIAKALQRVAPGADIRITHDKALIQAAGRVVFPGVGAIRDCMHALRELDLEDTLRQAAAEKPFLGICLGMQALLDFSEENEGVAGLGILPGRVVRFADDLRDAQGEPLKIPHMGWNTVRQLGEHPLWQGIAQDSRFYFVHSYYARPEDASTVAATSDYPTPFACALAKGNLFAVQFHPEKSQHAGLRLLENFLGWDGTC</sequence>
<accession>A0A8D4VLN0</accession>
<keyword evidence="4 12" id="KW-0963">Cytoplasm</keyword>
<dbReference type="GO" id="GO:0004359">
    <property type="term" value="F:glutaminase activity"/>
    <property type="evidence" value="ECO:0007669"/>
    <property type="project" value="UniProtKB-EC"/>
</dbReference>
<feature type="domain" description="Glutamine amidotransferase" evidence="13">
    <location>
        <begin position="6"/>
        <end position="207"/>
    </location>
</feature>
<keyword evidence="7 12" id="KW-0315">Glutamine amidotransferase</keyword>
<dbReference type="CDD" id="cd01748">
    <property type="entry name" value="GATase1_IGP_Synthase"/>
    <property type="match status" value="1"/>
</dbReference>
<dbReference type="EC" id="4.3.2.10" evidence="12"/>
<dbReference type="KEGG" id="moz:MoryE10_00130"/>
<evidence type="ECO:0000313" key="15">
    <source>
        <dbReference type="Proteomes" id="UP000824988"/>
    </source>
</evidence>
<dbReference type="PROSITE" id="PS51273">
    <property type="entry name" value="GATASE_TYPE_1"/>
    <property type="match status" value="1"/>
</dbReference>
<evidence type="ECO:0000256" key="6">
    <source>
        <dbReference type="ARBA" id="ARBA00022801"/>
    </source>
</evidence>
<dbReference type="RefSeq" id="WP_221047830.1">
    <property type="nucleotide sequence ID" value="NZ_AP019782.1"/>
</dbReference>
<dbReference type="PANTHER" id="PTHR42701">
    <property type="entry name" value="IMIDAZOLE GLYCEROL PHOSPHATE SYNTHASE SUBUNIT HISH"/>
    <property type="match status" value="1"/>
</dbReference>
<evidence type="ECO:0000256" key="11">
    <source>
        <dbReference type="ARBA" id="ARBA00049534"/>
    </source>
</evidence>
<gene>
    <name evidence="14" type="primary">hisH1</name>
    <name evidence="12" type="synonym">hisH</name>
    <name evidence="14" type="ORF">MoryE10_00130</name>
</gene>
<dbReference type="InterPro" id="IPR017926">
    <property type="entry name" value="GATASE"/>
</dbReference>
<evidence type="ECO:0000256" key="4">
    <source>
        <dbReference type="ARBA" id="ARBA00022490"/>
    </source>
</evidence>
<dbReference type="EMBL" id="AP019782">
    <property type="protein sequence ID" value="BBL69407.1"/>
    <property type="molecule type" value="Genomic_DNA"/>
</dbReference>
<reference evidence="14" key="1">
    <citation type="submission" date="2019-06" db="EMBL/GenBank/DDBJ databases">
        <title>Complete genome sequence of Methylogaea oryzae strain JCM16910.</title>
        <authorList>
            <person name="Asakawa S."/>
        </authorList>
    </citation>
    <scope>NUCLEOTIDE SEQUENCE</scope>
    <source>
        <strain evidence="14">E10</strain>
    </source>
</reference>
<feature type="active site" evidence="12">
    <location>
        <position position="194"/>
    </location>
</feature>
<keyword evidence="8 12" id="KW-0368">Histidine biosynthesis</keyword>
<evidence type="ECO:0000256" key="8">
    <source>
        <dbReference type="ARBA" id="ARBA00023102"/>
    </source>
</evidence>
<dbReference type="GO" id="GO:0000107">
    <property type="term" value="F:imidazoleglycerol-phosphate synthase activity"/>
    <property type="evidence" value="ECO:0007669"/>
    <property type="project" value="UniProtKB-UniRule"/>
</dbReference>
<feature type="active site" description="Nucleophile" evidence="12">
    <location>
        <position position="82"/>
    </location>
</feature>
<keyword evidence="15" id="KW-1185">Reference proteome</keyword>
<dbReference type="AlphaFoldDB" id="A0A8D4VLN0"/>
<evidence type="ECO:0000256" key="5">
    <source>
        <dbReference type="ARBA" id="ARBA00022605"/>
    </source>
</evidence>
<dbReference type="NCBIfam" id="TIGR01855">
    <property type="entry name" value="IMP_synth_hisH"/>
    <property type="match status" value="1"/>
</dbReference>
<protein>
    <recommendedName>
        <fullName evidence="12">Imidazole glycerol phosphate synthase subunit HisH</fullName>
        <ecNumber evidence="12">4.3.2.10</ecNumber>
    </recommendedName>
    <alternativeName>
        <fullName evidence="12">IGP synthase glutaminase subunit</fullName>
        <ecNumber evidence="12">3.5.1.2</ecNumber>
    </alternativeName>
    <alternativeName>
        <fullName evidence="12">IGP synthase subunit HisH</fullName>
    </alternativeName>
    <alternativeName>
        <fullName evidence="12">ImGP synthase subunit HisH</fullName>
        <shortName evidence="12">IGPS subunit HisH</shortName>
    </alternativeName>
</protein>
<dbReference type="PANTHER" id="PTHR42701:SF2">
    <property type="entry name" value="IMIDAZOLE GLYCEROL PHOSPHATE SYNTHASE SUBUNIT HISH 1"/>
    <property type="match status" value="1"/>
</dbReference>
<evidence type="ECO:0000256" key="9">
    <source>
        <dbReference type="ARBA" id="ARBA00023239"/>
    </source>
</evidence>
<dbReference type="FunFam" id="3.40.50.880:FF:000023">
    <property type="entry name" value="Imidazole glycerol phosphate synthase subunit HisH"/>
    <property type="match status" value="1"/>
</dbReference>
<keyword evidence="6 12" id="KW-0378">Hydrolase</keyword>
<evidence type="ECO:0000256" key="10">
    <source>
        <dbReference type="ARBA" id="ARBA00047838"/>
    </source>
</evidence>
<evidence type="ECO:0000256" key="3">
    <source>
        <dbReference type="ARBA" id="ARBA00011152"/>
    </source>
</evidence>
<evidence type="ECO:0000256" key="1">
    <source>
        <dbReference type="ARBA" id="ARBA00004496"/>
    </source>
</evidence>